<accession>G2QCN6</accession>
<dbReference type="OMA" id="LTQACFN"/>
<dbReference type="CDD" id="cd00161">
    <property type="entry name" value="beta-trefoil_Ricin-like"/>
    <property type="match status" value="1"/>
</dbReference>
<dbReference type="PROSITE" id="PS50231">
    <property type="entry name" value="RICIN_B_LECTIN"/>
    <property type="match status" value="2"/>
</dbReference>
<evidence type="ECO:0008006" key="5">
    <source>
        <dbReference type="Google" id="ProtNLM"/>
    </source>
</evidence>
<dbReference type="STRING" id="573729.G2QCN6"/>
<feature type="chain" id="PRO_5003436289" description="Ricin B lectin domain-containing protein" evidence="2">
    <location>
        <begin position="18"/>
        <end position="451"/>
    </location>
</feature>
<dbReference type="KEGG" id="mtm:MYCTH_2303416"/>
<feature type="compositionally biased region" description="Low complexity" evidence="1">
    <location>
        <begin position="201"/>
        <end position="210"/>
    </location>
</feature>
<sequence>MVFALFSLLACAALVGATPFRHRVVDSLDEGATAEAHQRDNSTTRAFSNVQIKTSDGKCLFVDGLSGNFRANLTPVQVADCGSTGGQGWDIVTAGRHVKGDNVMLVVNTLTQTCLNFDPRQQAGSQVLLASCGGRAGGEGEVTDSQLFAFSGGAGPLSLQPRNRVGSCVVVKDGDIEVARCDNSDASQLFTFGDAAGEGGNNTIKINNKNGRNKKGHSSSTCARSTRTVTVLPTQSGESTAAPTTTPAPTAGGGGGEGSAGPGTILTVNPTDPVPVSRAGGILQPTAAAESHQRDATAERAFSGVSIRAPNGQCLFVDPTAGDFRQNLIPVSLVDCTGAPNEKWDVITEGKHNTPNPNRPAALIVSALTQGCISFDGRRQPGDTVTIFSCGGRADGDGETDGNQLFPFIGQTSFAFAPVNEDGKTCILPGDGRLDSGPCPSDGSQLFSIFE</sequence>
<evidence type="ECO:0000313" key="3">
    <source>
        <dbReference type="EMBL" id="AEO57359.1"/>
    </source>
</evidence>
<dbReference type="GeneID" id="11512680"/>
<feature type="compositionally biased region" description="Polar residues" evidence="1">
    <location>
        <begin position="218"/>
        <end position="235"/>
    </location>
</feature>
<name>G2QCN6_THET4</name>
<feature type="compositionally biased region" description="Low complexity" evidence="1">
    <location>
        <begin position="236"/>
        <end position="250"/>
    </location>
</feature>
<dbReference type="VEuPathDB" id="FungiDB:MYCTH_2303416"/>
<gene>
    <name evidence="3" type="ORF">MYCTH_2303416</name>
</gene>
<protein>
    <recommendedName>
        <fullName evidence="5">Ricin B lectin domain-containing protein</fullName>
    </recommendedName>
</protein>
<keyword evidence="4" id="KW-1185">Reference proteome</keyword>
<dbReference type="RefSeq" id="XP_003662604.1">
    <property type="nucleotide sequence ID" value="XM_003662556.1"/>
</dbReference>
<feature type="compositionally biased region" description="Gly residues" evidence="1">
    <location>
        <begin position="251"/>
        <end position="261"/>
    </location>
</feature>
<dbReference type="HOGENOM" id="CLU_023261_0_0_1"/>
<evidence type="ECO:0000256" key="1">
    <source>
        <dbReference type="SAM" id="MobiDB-lite"/>
    </source>
</evidence>
<organism evidence="3 4">
    <name type="scientific">Thermothelomyces thermophilus (strain ATCC 42464 / BCRC 31852 / DSM 1799)</name>
    <name type="common">Sporotrichum thermophile</name>
    <dbReference type="NCBI Taxonomy" id="573729"/>
    <lineage>
        <taxon>Eukaryota</taxon>
        <taxon>Fungi</taxon>
        <taxon>Dikarya</taxon>
        <taxon>Ascomycota</taxon>
        <taxon>Pezizomycotina</taxon>
        <taxon>Sordariomycetes</taxon>
        <taxon>Sordariomycetidae</taxon>
        <taxon>Sordariales</taxon>
        <taxon>Chaetomiaceae</taxon>
        <taxon>Thermothelomyces</taxon>
    </lineage>
</organism>
<keyword evidence="2" id="KW-0732">Signal</keyword>
<reference evidence="3 4" key="1">
    <citation type="journal article" date="2011" name="Nat. Biotechnol.">
        <title>Comparative genomic analysis of the thermophilic biomass-degrading fungi Myceliophthora thermophila and Thielavia terrestris.</title>
        <authorList>
            <person name="Berka R.M."/>
            <person name="Grigoriev I.V."/>
            <person name="Otillar R."/>
            <person name="Salamov A."/>
            <person name="Grimwood J."/>
            <person name="Reid I."/>
            <person name="Ishmael N."/>
            <person name="John T."/>
            <person name="Darmond C."/>
            <person name="Moisan M.-C."/>
            <person name="Henrissat B."/>
            <person name="Coutinho P.M."/>
            <person name="Lombard V."/>
            <person name="Natvig D.O."/>
            <person name="Lindquist E."/>
            <person name="Schmutz J."/>
            <person name="Lucas S."/>
            <person name="Harris P."/>
            <person name="Powlowski J."/>
            <person name="Bellemare A."/>
            <person name="Taylor D."/>
            <person name="Butler G."/>
            <person name="de Vries R.P."/>
            <person name="Allijn I.E."/>
            <person name="van den Brink J."/>
            <person name="Ushinsky S."/>
            <person name="Storms R."/>
            <person name="Powell A.J."/>
            <person name="Paulsen I.T."/>
            <person name="Elbourne L.D.H."/>
            <person name="Baker S.E."/>
            <person name="Magnuson J."/>
            <person name="LaBoissiere S."/>
            <person name="Clutterbuck A.J."/>
            <person name="Martinez D."/>
            <person name="Wogulis M."/>
            <person name="de Leon A.L."/>
            <person name="Rey M.W."/>
            <person name="Tsang A."/>
        </authorList>
    </citation>
    <scope>NUCLEOTIDE SEQUENCE [LARGE SCALE GENOMIC DNA]</scope>
    <source>
        <strain evidence="4">ATCC 42464 / BCRC 31852 / DSM 1799</strain>
    </source>
</reference>
<dbReference type="InterPro" id="IPR035992">
    <property type="entry name" value="Ricin_B-like_lectins"/>
</dbReference>
<dbReference type="AlphaFoldDB" id="G2QCN6"/>
<feature type="region of interest" description="Disordered" evidence="1">
    <location>
        <begin position="200"/>
        <end position="271"/>
    </location>
</feature>
<feature type="signal peptide" evidence="2">
    <location>
        <begin position="1"/>
        <end position="17"/>
    </location>
</feature>
<evidence type="ECO:0000256" key="2">
    <source>
        <dbReference type="SAM" id="SignalP"/>
    </source>
</evidence>
<dbReference type="OrthoDB" id="5383818at2759"/>
<dbReference type="SUPFAM" id="SSF50370">
    <property type="entry name" value="Ricin B-like lectins"/>
    <property type="match status" value="2"/>
</dbReference>
<dbReference type="EMBL" id="CP003004">
    <property type="protein sequence ID" value="AEO57359.1"/>
    <property type="molecule type" value="Genomic_DNA"/>
</dbReference>
<proteinExistence type="predicted"/>
<evidence type="ECO:0000313" key="4">
    <source>
        <dbReference type="Proteomes" id="UP000007322"/>
    </source>
</evidence>
<dbReference type="Proteomes" id="UP000007322">
    <property type="component" value="Chromosome 3"/>
</dbReference>
<dbReference type="Gene3D" id="2.80.10.50">
    <property type="match status" value="2"/>
</dbReference>
<dbReference type="InParanoid" id="G2QCN6"/>
<dbReference type="eggNOG" id="ENOG502RQZ9">
    <property type="taxonomic scope" value="Eukaryota"/>
</dbReference>